<dbReference type="PROSITE" id="PS51192">
    <property type="entry name" value="HELICASE_ATP_BIND_1"/>
    <property type="match status" value="1"/>
</dbReference>
<dbReference type="CDD" id="cd00268">
    <property type="entry name" value="DEADc"/>
    <property type="match status" value="1"/>
</dbReference>
<dbReference type="GO" id="GO:0016787">
    <property type="term" value="F:hydrolase activity"/>
    <property type="evidence" value="ECO:0007669"/>
    <property type="project" value="UniProtKB-KW"/>
</dbReference>
<feature type="domain" description="Helicase ATP-binding" evidence="8">
    <location>
        <begin position="32"/>
        <end position="202"/>
    </location>
</feature>
<evidence type="ECO:0000313" key="11">
    <source>
        <dbReference type="EMBL" id="AGE96481.1"/>
    </source>
</evidence>
<feature type="domain" description="Helicase C-terminal" evidence="9">
    <location>
        <begin position="229"/>
        <end position="373"/>
    </location>
</feature>
<keyword evidence="2 7" id="KW-0378">Hydrolase</keyword>
<dbReference type="InterPro" id="IPR001650">
    <property type="entry name" value="Helicase_C-like"/>
</dbReference>
<dbReference type="EMBL" id="KC513620">
    <property type="protein sequence ID" value="AGE96481.1"/>
    <property type="molecule type" value="Genomic_DNA"/>
</dbReference>
<dbReference type="VEuPathDB" id="MicrosporidiaDB:AEWQ_100340"/>
<reference evidence="11" key="1">
    <citation type="journal article" date="2013" name="Eukaryot. Cell">
        <title>Extremely Reduced Levels of Heterozygosity in the Vertebrate Pathogen Encephalitozoon cuniculi.</title>
        <authorList>
            <person name="Selman M."/>
            <person name="Sak B."/>
            <person name="Kvac M."/>
            <person name="Farinelli L."/>
            <person name="Weiss L.M."/>
            <person name="Corradi N."/>
        </authorList>
    </citation>
    <scope>NUCLEOTIDE SEQUENCE</scope>
</reference>
<dbReference type="InterPro" id="IPR050079">
    <property type="entry name" value="DEAD_box_RNA_helicase"/>
</dbReference>
<accession>M1KMD4</accession>
<keyword evidence="4 7" id="KW-0067">ATP-binding</keyword>
<dbReference type="PANTHER" id="PTHR47959">
    <property type="entry name" value="ATP-DEPENDENT RNA HELICASE RHLE-RELATED"/>
    <property type="match status" value="1"/>
</dbReference>
<dbReference type="Pfam" id="PF00271">
    <property type="entry name" value="Helicase_C"/>
    <property type="match status" value="1"/>
</dbReference>
<dbReference type="GO" id="GO:0003724">
    <property type="term" value="F:RNA helicase activity"/>
    <property type="evidence" value="ECO:0007669"/>
    <property type="project" value="InterPro"/>
</dbReference>
<dbReference type="SUPFAM" id="SSF52540">
    <property type="entry name" value="P-loop containing nucleoside triphosphate hydrolases"/>
    <property type="match status" value="1"/>
</dbReference>
<dbReference type="PROSITE" id="PS51194">
    <property type="entry name" value="HELICASE_CTER"/>
    <property type="match status" value="1"/>
</dbReference>
<evidence type="ECO:0000256" key="4">
    <source>
        <dbReference type="ARBA" id="ARBA00022840"/>
    </source>
</evidence>
<dbReference type="SMART" id="SM00487">
    <property type="entry name" value="DEXDc"/>
    <property type="match status" value="1"/>
</dbReference>
<evidence type="ECO:0000256" key="6">
    <source>
        <dbReference type="PROSITE-ProRule" id="PRU00552"/>
    </source>
</evidence>
<name>M1KMD4_ENCCN</name>
<protein>
    <submittedName>
        <fullName evidence="11">Putative ATP-dependent RNA helicase</fullName>
    </submittedName>
</protein>
<dbReference type="GO" id="GO:0003723">
    <property type="term" value="F:RNA binding"/>
    <property type="evidence" value="ECO:0007669"/>
    <property type="project" value="UniProtKB-KW"/>
</dbReference>
<evidence type="ECO:0000259" key="9">
    <source>
        <dbReference type="PROSITE" id="PS51194"/>
    </source>
</evidence>
<dbReference type="SMART" id="SM00490">
    <property type="entry name" value="HELICc"/>
    <property type="match status" value="1"/>
</dbReference>
<keyword evidence="5" id="KW-0694">RNA-binding</keyword>
<evidence type="ECO:0000259" key="8">
    <source>
        <dbReference type="PROSITE" id="PS51192"/>
    </source>
</evidence>
<dbReference type="InterPro" id="IPR027417">
    <property type="entry name" value="P-loop_NTPase"/>
</dbReference>
<evidence type="ECO:0000259" key="10">
    <source>
        <dbReference type="PROSITE" id="PS51195"/>
    </source>
</evidence>
<dbReference type="GO" id="GO:0005829">
    <property type="term" value="C:cytosol"/>
    <property type="evidence" value="ECO:0007669"/>
    <property type="project" value="TreeGrafter"/>
</dbReference>
<dbReference type="PANTHER" id="PTHR47959:SF24">
    <property type="entry name" value="ATP-DEPENDENT RNA HELICASE"/>
    <property type="match status" value="1"/>
</dbReference>
<dbReference type="VEuPathDB" id="MicrosporidiaDB:ECU10_0440"/>
<dbReference type="GO" id="GO:0005524">
    <property type="term" value="F:ATP binding"/>
    <property type="evidence" value="ECO:0007669"/>
    <property type="project" value="UniProtKB-KW"/>
</dbReference>
<feature type="short sequence motif" description="Q motif" evidence="6">
    <location>
        <begin position="1"/>
        <end position="29"/>
    </location>
</feature>
<dbReference type="SMR" id="M1KMD4"/>
<sequence>MEFGDLRIDESLIKTCQEKGITRPTEVQRQVIPAVLGGGDVIAVSQTGSGKTLAFVLPIVSHLLQKNRSFYCLVVAPTRELSSQIAECFNMFQATGLRVCLLVGGANFNVQANQLSKRPHVVVGTPGRIAEHVLKTKSFRTERVRKFVLDEADRFFEQDFVEDLETIIPSLREKRQTLLFTATMSDEISKLSSSILKRPKTIRTAEKYETVPALKEYYLFVAMKWKNSALVELLEMSQGMSVIVFVSMCVTARVMSLALARLGFCSEALHGELSQEKREEAMRSFKESRFNVLVCTDLGSRGLDISHVDLVINFDVPKSGKDYIHRVGRTARAGRSGTAITLVTQYDVEQIQKIEFTLEKKLEEFKMMKKNFGTICARIEEAIQEAQETLKEERKRNRRP</sequence>
<dbReference type="VEuPathDB" id="MicrosporidiaDB:AEWR_100340"/>
<dbReference type="PROSITE" id="PS00039">
    <property type="entry name" value="DEAD_ATP_HELICASE"/>
    <property type="match status" value="1"/>
</dbReference>
<gene>
    <name evidence="11" type="ORF">ECU10_0440</name>
</gene>
<dbReference type="VEuPathDB" id="MicrosporidiaDB:AEWD_100340"/>
<evidence type="ECO:0000256" key="7">
    <source>
        <dbReference type="RuleBase" id="RU000492"/>
    </source>
</evidence>
<dbReference type="VEuPathDB" id="MicrosporidiaDB:M970_100340"/>
<comment type="similarity">
    <text evidence="7">Belongs to the DEAD box helicase family.</text>
</comment>
<dbReference type="InterPro" id="IPR011545">
    <property type="entry name" value="DEAD/DEAH_box_helicase_dom"/>
</dbReference>
<proteinExistence type="inferred from homology"/>
<feature type="domain" description="DEAD-box RNA helicase Q" evidence="10">
    <location>
        <begin position="1"/>
        <end position="29"/>
    </location>
</feature>
<dbReference type="Pfam" id="PF00270">
    <property type="entry name" value="DEAD"/>
    <property type="match status" value="1"/>
</dbReference>
<dbReference type="InterPro" id="IPR014014">
    <property type="entry name" value="RNA_helicase_DEAD_Q_motif"/>
</dbReference>
<dbReference type="PROSITE" id="PS51195">
    <property type="entry name" value="Q_MOTIF"/>
    <property type="match status" value="1"/>
</dbReference>
<dbReference type="InterPro" id="IPR000629">
    <property type="entry name" value="RNA-helicase_DEAD-box_CS"/>
</dbReference>
<evidence type="ECO:0000256" key="5">
    <source>
        <dbReference type="ARBA" id="ARBA00022884"/>
    </source>
</evidence>
<dbReference type="AlphaFoldDB" id="M1KMD4"/>
<keyword evidence="3 7" id="KW-0347">Helicase</keyword>
<evidence type="ECO:0000256" key="1">
    <source>
        <dbReference type="ARBA" id="ARBA00022741"/>
    </source>
</evidence>
<dbReference type="OMA" id="GIGIKCC"/>
<organism evidence="11">
    <name type="scientific">Encephalitozoon cuniculi</name>
    <name type="common">Microsporidian parasite</name>
    <dbReference type="NCBI Taxonomy" id="6035"/>
    <lineage>
        <taxon>Eukaryota</taxon>
        <taxon>Fungi</taxon>
        <taxon>Fungi incertae sedis</taxon>
        <taxon>Microsporidia</taxon>
        <taxon>Unikaryonidae</taxon>
        <taxon>Encephalitozoon</taxon>
    </lineage>
</organism>
<keyword evidence="1 7" id="KW-0547">Nucleotide-binding</keyword>
<dbReference type="InterPro" id="IPR044742">
    <property type="entry name" value="DEAD/DEAH_RhlB"/>
</dbReference>
<dbReference type="InterPro" id="IPR014001">
    <property type="entry name" value="Helicase_ATP-bd"/>
</dbReference>
<dbReference type="CDD" id="cd18787">
    <property type="entry name" value="SF2_C_DEAD"/>
    <property type="match status" value="1"/>
</dbReference>
<evidence type="ECO:0000256" key="2">
    <source>
        <dbReference type="ARBA" id="ARBA00022801"/>
    </source>
</evidence>
<dbReference type="Gene3D" id="3.40.50.300">
    <property type="entry name" value="P-loop containing nucleotide triphosphate hydrolases"/>
    <property type="match status" value="2"/>
</dbReference>
<evidence type="ECO:0000256" key="3">
    <source>
        <dbReference type="ARBA" id="ARBA00022806"/>
    </source>
</evidence>